<organism evidence="8 9">
    <name type="scientific">Candidatus Promineifilum breve</name>
    <dbReference type="NCBI Taxonomy" id="1806508"/>
    <lineage>
        <taxon>Bacteria</taxon>
        <taxon>Bacillati</taxon>
        <taxon>Chloroflexota</taxon>
        <taxon>Ardenticatenia</taxon>
        <taxon>Candidatus Promineifilales</taxon>
        <taxon>Candidatus Promineifilaceae</taxon>
        <taxon>Candidatus Promineifilum</taxon>
    </lineage>
</organism>
<dbReference type="OrthoDB" id="9809785at2"/>
<keyword evidence="9" id="KW-1185">Reference proteome</keyword>
<feature type="transmembrane region" description="Helical" evidence="7">
    <location>
        <begin position="56"/>
        <end position="77"/>
    </location>
</feature>
<keyword evidence="2" id="KW-1003">Cell membrane</keyword>
<name>A0A160SZZ9_9CHLR</name>
<dbReference type="Pfam" id="PF02653">
    <property type="entry name" value="BPD_transp_2"/>
    <property type="match status" value="1"/>
</dbReference>
<evidence type="ECO:0000256" key="3">
    <source>
        <dbReference type="ARBA" id="ARBA00022692"/>
    </source>
</evidence>
<dbReference type="Proteomes" id="UP000215027">
    <property type="component" value="Chromosome I"/>
</dbReference>
<proteinExistence type="predicted"/>
<keyword evidence="5 7" id="KW-0472">Membrane</keyword>
<dbReference type="KEGG" id="pbf:CFX0092_A1313"/>
<dbReference type="EMBL" id="LN890655">
    <property type="protein sequence ID" value="CUS03191.2"/>
    <property type="molecule type" value="Genomic_DNA"/>
</dbReference>
<feature type="transmembrane region" description="Helical" evidence="7">
    <location>
        <begin position="108"/>
        <end position="129"/>
    </location>
</feature>
<dbReference type="InterPro" id="IPR001851">
    <property type="entry name" value="ABC_transp_permease"/>
</dbReference>
<feature type="transmembrane region" description="Helical" evidence="7">
    <location>
        <begin position="12"/>
        <end position="36"/>
    </location>
</feature>
<evidence type="ECO:0000256" key="2">
    <source>
        <dbReference type="ARBA" id="ARBA00022475"/>
    </source>
</evidence>
<dbReference type="GO" id="GO:0022857">
    <property type="term" value="F:transmembrane transporter activity"/>
    <property type="evidence" value="ECO:0007669"/>
    <property type="project" value="InterPro"/>
</dbReference>
<evidence type="ECO:0000313" key="9">
    <source>
        <dbReference type="Proteomes" id="UP000215027"/>
    </source>
</evidence>
<feature type="transmembrane region" description="Helical" evidence="7">
    <location>
        <begin position="84"/>
        <end position="102"/>
    </location>
</feature>
<comment type="subcellular location">
    <subcellularLocation>
        <location evidence="1">Cell membrane</location>
        <topology evidence="1">Multi-pass membrane protein</topology>
    </subcellularLocation>
</comment>
<sequence length="426" mass="44465">MTQAQTGRGWLLRLWPLVPIAAALIFTSGLLLLFDASPAEAYRAMWDGAFGGQDKILGVLAFWVPMLLASTGLIITFTAGLWNIGVEGQIILGAICASWVALRLSGPAWVLIPLEIGAAMLGGALWAGLSAVLKTRGKVNEIFSGLALNNLAIILTNYLISGPWQPPEGGSFRGTTPFQEAALLPRLWESRFSPLSLILATIAIIGVYYILRGTTWGLKLKALGKNPYSAYLLGVSSERETILAMMACGALAGLGGAVRVLSWFDSLRQSISGGIGFLSLLIVMLAAYRILWVPLIAFFFSVVLNGSITLQLKTQLHSALGGILTGVMVLFVLLFGSARQLGIGRVSSHHGGEDPLPNPLPGGEGTGKDPLPSPLPGGEGTGKDPLPSPLPGGEGTGKEPLPNPLPQGEGTVTPLPPGGVGGGRGD</sequence>
<accession>A0A160SZZ9</accession>
<feature type="region of interest" description="Disordered" evidence="6">
    <location>
        <begin position="346"/>
        <end position="426"/>
    </location>
</feature>
<dbReference type="PANTHER" id="PTHR47089:SF1">
    <property type="entry name" value="GUANOSINE ABC TRANSPORTER PERMEASE PROTEIN NUPP"/>
    <property type="match status" value="1"/>
</dbReference>
<evidence type="ECO:0000256" key="4">
    <source>
        <dbReference type="ARBA" id="ARBA00022989"/>
    </source>
</evidence>
<dbReference type="PANTHER" id="PTHR47089">
    <property type="entry name" value="ABC TRANSPORTER, PERMEASE PROTEIN"/>
    <property type="match status" value="1"/>
</dbReference>
<dbReference type="RefSeq" id="WP_095042721.1">
    <property type="nucleotide sequence ID" value="NZ_LN890655.1"/>
</dbReference>
<evidence type="ECO:0000256" key="5">
    <source>
        <dbReference type="ARBA" id="ARBA00023136"/>
    </source>
</evidence>
<dbReference type="GO" id="GO:0005886">
    <property type="term" value="C:plasma membrane"/>
    <property type="evidence" value="ECO:0007669"/>
    <property type="project" value="UniProtKB-SubCell"/>
</dbReference>
<evidence type="ECO:0000256" key="7">
    <source>
        <dbReference type="SAM" id="Phobius"/>
    </source>
</evidence>
<feature type="transmembrane region" description="Helical" evidence="7">
    <location>
        <begin position="318"/>
        <end position="338"/>
    </location>
</feature>
<keyword evidence="4 7" id="KW-1133">Transmembrane helix</keyword>
<dbReference type="CDD" id="cd06580">
    <property type="entry name" value="TM_PBP1_transp_TpRbsC_like"/>
    <property type="match status" value="1"/>
</dbReference>
<evidence type="ECO:0000256" key="6">
    <source>
        <dbReference type="SAM" id="MobiDB-lite"/>
    </source>
</evidence>
<evidence type="ECO:0000256" key="1">
    <source>
        <dbReference type="ARBA" id="ARBA00004651"/>
    </source>
</evidence>
<dbReference type="AlphaFoldDB" id="A0A160SZZ9"/>
<feature type="transmembrane region" description="Helical" evidence="7">
    <location>
        <begin position="192"/>
        <end position="211"/>
    </location>
</feature>
<reference evidence="8" key="1">
    <citation type="submission" date="2016-01" db="EMBL/GenBank/DDBJ databases">
        <authorList>
            <person name="Mcilroy J.S."/>
            <person name="Karst M S."/>
            <person name="Albertsen M."/>
        </authorList>
    </citation>
    <scope>NUCLEOTIDE SEQUENCE</scope>
    <source>
        <strain evidence="8">Cfx-K</strain>
    </source>
</reference>
<feature type="transmembrane region" description="Helical" evidence="7">
    <location>
        <begin position="141"/>
        <end position="160"/>
    </location>
</feature>
<gene>
    <name evidence="8" type="ORF">CFX0092_A1313</name>
</gene>
<keyword evidence="3 7" id="KW-0812">Transmembrane</keyword>
<feature type="transmembrane region" description="Helical" evidence="7">
    <location>
        <begin position="270"/>
        <end position="288"/>
    </location>
</feature>
<feature type="transmembrane region" description="Helical" evidence="7">
    <location>
        <begin position="242"/>
        <end position="264"/>
    </location>
</feature>
<protein>
    <submittedName>
        <fullName evidence="8">Carbohydrate uptake ABC transporter, permease protein</fullName>
    </submittedName>
</protein>
<evidence type="ECO:0000313" key="8">
    <source>
        <dbReference type="EMBL" id="CUS03191.2"/>
    </source>
</evidence>